<dbReference type="AlphaFoldDB" id="A0A0C1N9S0"/>
<name>A0A0C1N9S0_9CYAN</name>
<dbReference type="RefSeq" id="WP_038084282.1">
    <property type="nucleotide sequence ID" value="NZ_JHEG04000001.1"/>
</dbReference>
<evidence type="ECO:0000256" key="1">
    <source>
        <dbReference type="PROSITE-ProRule" id="PRU00339"/>
    </source>
</evidence>
<dbReference type="PANTHER" id="PTHR12558:SF13">
    <property type="entry name" value="CELL DIVISION CYCLE PROTEIN 27 HOMOLOG"/>
    <property type="match status" value="1"/>
</dbReference>
<proteinExistence type="predicted"/>
<keyword evidence="1" id="KW-0802">TPR repeat</keyword>
<feature type="repeat" description="TPR" evidence="1">
    <location>
        <begin position="87"/>
        <end position="120"/>
    </location>
</feature>
<dbReference type="Pfam" id="PF13181">
    <property type="entry name" value="TPR_8"/>
    <property type="match status" value="1"/>
</dbReference>
<evidence type="ECO:0000256" key="2">
    <source>
        <dbReference type="SAM" id="SignalP"/>
    </source>
</evidence>
<dbReference type="InterPro" id="IPR011990">
    <property type="entry name" value="TPR-like_helical_dom_sf"/>
</dbReference>
<evidence type="ECO:0000313" key="3">
    <source>
        <dbReference type="EMBL" id="KAF3884798.1"/>
    </source>
</evidence>
<dbReference type="InterPro" id="IPR019734">
    <property type="entry name" value="TPR_rpt"/>
</dbReference>
<protein>
    <submittedName>
        <fullName evidence="3">Tetratricopeptide repeat protein</fullName>
    </submittedName>
</protein>
<comment type="caution">
    <text evidence="4">The sequence shown here is derived from an EMBL/GenBank/DDBJ whole genome shotgun (WGS) entry which is preliminary data.</text>
</comment>
<dbReference type="EMBL" id="JHEG04000001">
    <property type="protein sequence ID" value="KAF3884798.1"/>
    <property type="molecule type" value="Genomic_DNA"/>
</dbReference>
<accession>A0A0C1N9S0</accession>
<dbReference type="PANTHER" id="PTHR12558">
    <property type="entry name" value="CELL DIVISION CYCLE 16,23,27"/>
    <property type="match status" value="1"/>
</dbReference>
<keyword evidence="2" id="KW-0732">Signal</keyword>
<dbReference type="PROSITE" id="PS50293">
    <property type="entry name" value="TPR_REGION"/>
    <property type="match status" value="1"/>
</dbReference>
<keyword evidence="5" id="KW-1185">Reference proteome</keyword>
<reference evidence="3" key="2">
    <citation type="submission" date="2019-11" db="EMBL/GenBank/DDBJ databases">
        <title>Improved Assembly of Tolypothrix boutellei genome.</title>
        <authorList>
            <person name="Sarangi A.N."/>
            <person name="Mukherjee M."/>
            <person name="Ghosh S."/>
            <person name="Singh D."/>
            <person name="Das A."/>
            <person name="Kant S."/>
            <person name="Prusty A."/>
            <person name="Tripathy S."/>
        </authorList>
    </citation>
    <scope>NUCLEOTIDE SEQUENCE</scope>
    <source>
        <strain evidence="3">VB521301</strain>
    </source>
</reference>
<evidence type="ECO:0000313" key="4">
    <source>
        <dbReference type="EMBL" id="KIE09421.1"/>
    </source>
</evidence>
<feature type="chain" id="PRO_5036532883" evidence="2">
    <location>
        <begin position="25"/>
        <end position="238"/>
    </location>
</feature>
<dbReference type="STRING" id="1479485.DA73_0234380"/>
<dbReference type="PROSITE" id="PS50005">
    <property type="entry name" value="TPR"/>
    <property type="match status" value="2"/>
</dbReference>
<evidence type="ECO:0000313" key="5">
    <source>
        <dbReference type="Proteomes" id="UP000029738"/>
    </source>
</evidence>
<organism evidence="4">
    <name type="scientific">Tolypothrix bouteillei VB521301</name>
    <dbReference type="NCBI Taxonomy" id="1479485"/>
    <lineage>
        <taxon>Bacteria</taxon>
        <taxon>Bacillati</taxon>
        <taxon>Cyanobacteriota</taxon>
        <taxon>Cyanophyceae</taxon>
        <taxon>Nostocales</taxon>
        <taxon>Tolypothrichaceae</taxon>
        <taxon>Tolypothrix</taxon>
    </lineage>
</organism>
<feature type="signal peptide" evidence="2">
    <location>
        <begin position="1"/>
        <end position="24"/>
    </location>
</feature>
<dbReference type="Gene3D" id="1.25.40.10">
    <property type="entry name" value="Tetratricopeptide repeat domain"/>
    <property type="match status" value="2"/>
</dbReference>
<dbReference type="EMBL" id="JHEG02000058">
    <property type="protein sequence ID" value="KIE09421.1"/>
    <property type="molecule type" value="Genomic_DNA"/>
</dbReference>
<dbReference type="Pfam" id="PF00515">
    <property type="entry name" value="TPR_1"/>
    <property type="match status" value="1"/>
</dbReference>
<sequence length="238" mass="26786">MKNQLLPIATLLVLFSFQSNFSTASKALALSKVNSYKVNLPLQISSNPANKATPDSLRNISKFYQQGDFQTAVSKLKVYLDAKPNDDLAWTILGNAYGNLNDDKNAEIAYNKALKLNPKRFEALTGMGVLQRKRKNYDAALSYYQKSLAINPNYAQAYTSMSVIALKQKKDKQALEYAKKAYDLEKKEPVIAANLAIAYHYNGMKDLRDQMTQKAKDLGYNKMDTLQKIYSGKLTVRD</sequence>
<gene>
    <name evidence="4" type="ORF">DA73_0234380</name>
    <name evidence="3" type="ORF">DA73_0400004530</name>
</gene>
<dbReference type="Proteomes" id="UP000029738">
    <property type="component" value="Unassembled WGS sequence"/>
</dbReference>
<feature type="repeat" description="TPR" evidence="1">
    <location>
        <begin position="121"/>
        <end position="154"/>
    </location>
</feature>
<dbReference type="OrthoDB" id="485055at2"/>
<dbReference type="SUPFAM" id="SSF48452">
    <property type="entry name" value="TPR-like"/>
    <property type="match status" value="1"/>
</dbReference>
<reference evidence="4" key="1">
    <citation type="journal article" date="2015" name="Genome Announc.">
        <title>Draft Genome Sequence of Tolypothrix boutellei Strain VB521301.</title>
        <authorList>
            <person name="Chandrababunaidu M.M."/>
            <person name="Singh D."/>
            <person name="Sen D."/>
            <person name="Bhan S."/>
            <person name="Das S."/>
            <person name="Gupta A."/>
            <person name="Adhikary S.P."/>
            <person name="Tripathy S."/>
        </authorList>
    </citation>
    <scope>NUCLEOTIDE SEQUENCE</scope>
    <source>
        <strain evidence="4">VB521301</strain>
    </source>
</reference>
<dbReference type="SMART" id="SM00028">
    <property type="entry name" value="TPR"/>
    <property type="match status" value="3"/>
</dbReference>